<evidence type="ECO:0000313" key="7">
    <source>
        <dbReference type="EMBL" id="MBG9986880.1"/>
    </source>
</evidence>
<organism evidence="7 8">
    <name type="scientific">Facklamia lactis</name>
    <dbReference type="NCBI Taxonomy" id="2749967"/>
    <lineage>
        <taxon>Bacteria</taxon>
        <taxon>Bacillati</taxon>
        <taxon>Bacillota</taxon>
        <taxon>Bacilli</taxon>
        <taxon>Lactobacillales</taxon>
        <taxon>Aerococcaceae</taxon>
        <taxon>Facklamia</taxon>
    </lineage>
</organism>
<gene>
    <name evidence="7" type="ORF">HZY91_08270</name>
</gene>
<dbReference type="PANTHER" id="PTHR12994">
    <property type="entry name" value="SECERNIN"/>
    <property type="match status" value="1"/>
</dbReference>
<dbReference type="EMBL" id="JACBXQ010000005">
    <property type="protein sequence ID" value="MBG9986880.1"/>
    <property type="molecule type" value="Genomic_DNA"/>
</dbReference>
<keyword evidence="5 6" id="KW-0224">Dipeptidase</keyword>
<dbReference type="NCBIfam" id="NF033678">
    <property type="entry name" value="C69_fam_dipept"/>
    <property type="match status" value="1"/>
</dbReference>
<dbReference type="Pfam" id="PF03577">
    <property type="entry name" value="Peptidase_C69"/>
    <property type="match status" value="1"/>
</dbReference>
<dbReference type="InterPro" id="IPR047804">
    <property type="entry name" value="C69_dipept_A-like"/>
</dbReference>
<keyword evidence="4 6" id="KW-0378">Hydrolase</keyword>
<keyword evidence="8" id="KW-1185">Reference proteome</keyword>
<evidence type="ECO:0000313" key="8">
    <source>
        <dbReference type="Proteomes" id="UP000721415"/>
    </source>
</evidence>
<evidence type="ECO:0000256" key="6">
    <source>
        <dbReference type="RuleBase" id="RU364089"/>
    </source>
</evidence>
<evidence type="ECO:0000256" key="1">
    <source>
        <dbReference type="ARBA" id="ARBA00001670"/>
    </source>
</evidence>
<sequence>MACTTLLVGKKASYDGATIVTRSEDAPTDIFDAKHFAVVQPEDQPKRYKAVISGCEFDLPENPMRYTHLPNNDLKDGIWGAAGINAANVAMTATETITSNARVQGIDPILVNHKDGKKEGGLGEEDFVTVVLPYIHSAREGVERLGQLLEEHGTYEMNGMAFQDVEEIWWLETIGGHHWMARRVPDDAYVVMPNQLGIDYFDFEDAYGEQKEFMCSADLKELTERYHLDLSMDPEAGFNPRLAYGSKADSDHLYNTPRAWMMLRHFNPRTYLWDGPEADFRPEDDDLPWAMVPECKITMEEIKWALSSHYQGTPYDCYGKYGESNQRGRYRPIGISRQNVTAYTQIRPYLPEAIRSLQWLSFGSNVFNAIVPFYTNVKTTPEYVAHPAKSVTTDSFYWTNRIIAALCDAHYQKTDKYVGRYQEAVQAKGQALLAKYDAKFLAGQYSAEETQDLLEQSNEEMADFLRQVTNQYLDKVLYAASCEMKNGYARSDN</sequence>
<accession>A0ABS0LTS6</accession>
<proteinExistence type="inferred from homology"/>
<name>A0ABS0LTS6_9LACT</name>
<evidence type="ECO:0000256" key="5">
    <source>
        <dbReference type="ARBA" id="ARBA00022997"/>
    </source>
</evidence>
<dbReference type="PANTHER" id="PTHR12994:SF17">
    <property type="entry name" value="LD30995P"/>
    <property type="match status" value="1"/>
</dbReference>
<evidence type="ECO:0000256" key="2">
    <source>
        <dbReference type="ARBA" id="ARBA00007225"/>
    </source>
</evidence>
<dbReference type="InterPro" id="IPR005322">
    <property type="entry name" value="Peptidase_C69"/>
</dbReference>
<dbReference type="RefSeq" id="WP_197115801.1">
    <property type="nucleotide sequence ID" value="NZ_JACBXQ010000005.1"/>
</dbReference>
<evidence type="ECO:0000256" key="3">
    <source>
        <dbReference type="ARBA" id="ARBA00022670"/>
    </source>
</evidence>
<evidence type="ECO:0000256" key="4">
    <source>
        <dbReference type="ARBA" id="ARBA00022801"/>
    </source>
</evidence>
<comment type="catalytic activity">
    <reaction evidence="1">
        <text>an L-aminoacyl-L-amino acid + H2O = 2 an L-alpha-amino acid</text>
        <dbReference type="Rhea" id="RHEA:48940"/>
        <dbReference type="ChEBI" id="CHEBI:15377"/>
        <dbReference type="ChEBI" id="CHEBI:59869"/>
        <dbReference type="ChEBI" id="CHEBI:77460"/>
        <dbReference type="EC" id="3.4.13.19"/>
    </reaction>
</comment>
<dbReference type="Proteomes" id="UP000721415">
    <property type="component" value="Unassembled WGS sequence"/>
</dbReference>
<reference evidence="7 8" key="1">
    <citation type="submission" date="2020-07" db="EMBL/GenBank/DDBJ databases">
        <title>Facklamia lactis sp. nov., isolated from raw milk.</title>
        <authorList>
            <person name="Doll E.V."/>
            <person name="Huptas C."/>
            <person name="Staib L."/>
            <person name="Wenning M."/>
            <person name="Scherer S."/>
        </authorList>
    </citation>
    <scope>NUCLEOTIDE SEQUENCE [LARGE SCALE GENOMIC DNA]</scope>
    <source>
        <strain evidence="7 8">DSM 111018</strain>
    </source>
</reference>
<comment type="similarity">
    <text evidence="2 6">Belongs to the peptidase C69 family.</text>
</comment>
<dbReference type="EC" id="3.4.-.-" evidence="6"/>
<comment type="caution">
    <text evidence="7">The sequence shown here is derived from an EMBL/GenBank/DDBJ whole genome shotgun (WGS) entry which is preliminary data.</text>
</comment>
<protein>
    <recommendedName>
        <fullName evidence="6">Dipeptidase</fullName>
        <ecNumber evidence="6">3.4.-.-</ecNumber>
    </recommendedName>
</protein>
<keyword evidence="3 6" id="KW-0645">Protease</keyword>